<organism evidence="1">
    <name type="scientific">Halomonas campaniensis</name>
    <dbReference type="NCBI Taxonomy" id="213554"/>
    <lineage>
        <taxon>Bacteria</taxon>
        <taxon>Pseudomonadati</taxon>
        <taxon>Pseudomonadota</taxon>
        <taxon>Gammaproteobacteria</taxon>
        <taxon>Oceanospirillales</taxon>
        <taxon>Halomonadaceae</taxon>
        <taxon>Halomonas</taxon>
    </lineage>
</organism>
<gene>
    <name evidence="1" type="ORF">DEO68_14475</name>
</gene>
<proteinExistence type="predicted"/>
<name>A0A3D0KJ80_9GAMM</name>
<protein>
    <submittedName>
        <fullName evidence="1">Uncharacterized protein</fullName>
    </submittedName>
</protein>
<accession>A0A3D0KJ80</accession>
<dbReference type="EMBL" id="DOTR01000083">
    <property type="protein sequence ID" value="HCA03340.1"/>
    <property type="molecule type" value="Genomic_DNA"/>
</dbReference>
<feature type="non-terminal residue" evidence="1">
    <location>
        <position position="284"/>
    </location>
</feature>
<comment type="caution">
    <text evidence="1">The sequence shown here is derived from an EMBL/GenBank/DDBJ whole genome shotgun (WGS) entry which is preliminary data.</text>
</comment>
<dbReference type="AlphaFoldDB" id="A0A3D0KJ80"/>
<evidence type="ECO:0000313" key="1">
    <source>
        <dbReference type="EMBL" id="HCA03340.1"/>
    </source>
</evidence>
<reference evidence="1" key="1">
    <citation type="journal article" date="2018" name="Nat. Biotechnol.">
        <title>A standardized bacterial taxonomy based on genome phylogeny substantially revises the tree of life.</title>
        <authorList>
            <person name="Parks D.H."/>
            <person name="Chuvochina M."/>
            <person name="Waite D.W."/>
            <person name="Rinke C."/>
            <person name="Skarshewski A."/>
            <person name="Chaumeil P.A."/>
            <person name="Hugenholtz P."/>
        </authorList>
    </citation>
    <scope>NUCLEOTIDE SEQUENCE [LARGE SCALE GENOMIC DNA]</scope>
    <source>
        <strain evidence="1">UBA11284</strain>
    </source>
</reference>
<sequence>MLIDSLSIKVWMLRKAESAGLHIQSMKHVRPVDARRHLSNPLELNYLYPGRELLLEAPMEWGFGLFNLSGHRRFLNDVMQEAFDNPGRERDLLRDALRVFYADWQPANAAEFLGVSFGQAGELVDAPPWQAYSPWDAHNAVEKSVKRQRTELRENTRILGKRLDISAGWKFCGPVSEDKLEVEVERLARVLESIRRQGICRHDGTDGDIRACVLTHSDGRWRWMVHGGQHRYAVISALGAPRATIRVERFIRHEDVALWPTVTSGLFSQETALKIFDREALKKS</sequence>